<evidence type="ECO:0000256" key="2">
    <source>
        <dbReference type="ARBA" id="ARBA00012438"/>
    </source>
</evidence>
<sequence>MALSRTPVYMGTLLIGAALLFADLASLVWTVVSVIMLLLAVHMVADRPRVMLSHGPALADDPDPDPAAETPPDVVAPAVSALADTDLLLRMERLVAVGQLSAGIAHEINNPVAYVHSNLVDIREDFDNLHRFIRRIDELAHDLPRDSDIWRGMVQAYRDEQVADILALFPERLKDCIEGVDRIGHIVHDMKTLVRGGGSNKALCNLNQDLATVINIARTRIKGQVQFHVHLLNDCPPLWCNPSQIGQVVLNILVNAVQAVGDNSGDISLTQTLRDGELEITICDDGPGMSPELLQRAFEPFFTTKGEQDGTGMGLPLSRQLVQDHGGRLEVESEPGVGTCFHIYLPVPAQEGQHV</sequence>
<evidence type="ECO:0000256" key="1">
    <source>
        <dbReference type="ARBA" id="ARBA00000085"/>
    </source>
</evidence>
<evidence type="ECO:0000256" key="3">
    <source>
        <dbReference type="ARBA" id="ARBA00022553"/>
    </source>
</evidence>
<gene>
    <name evidence="11" type="ORF">OUO13_13810</name>
</gene>
<dbReference type="RefSeq" id="WP_283174475.1">
    <property type="nucleotide sequence ID" value="NZ_JAPNOA010000039.1"/>
</dbReference>
<evidence type="ECO:0000259" key="10">
    <source>
        <dbReference type="PROSITE" id="PS50109"/>
    </source>
</evidence>
<dbReference type="SMART" id="SM00387">
    <property type="entry name" value="HATPase_c"/>
    <property type="match status" value="1"/>
</dbReference>
<accession>A0A9X3EFE5</accession>
<comment type="catalytic activity">
    <reaction evidence="1">
        <text>ATP + protein L-histidine = ADP + protein N-phospho-L-histidine.</text>
        <dbReference type="EC" id="2.7.13.3"/>
    </reaction>
</comment>
<evidence type="ECO:0000256" key="6">
    <source>
        <dbReference type="ARBA" id="ARBA00022777"/>
    </source>
</evidence>
<dbReference type="EMBL" id="JAPNOA010000039">
    <property type="protein sequence ID" value="MCY0966266.1"/>
    <property type="molecule type" value="Genomic_DNA"/>
</dbReference>
<dbReference type="Gene3D" id="1.10.287.130">
    <property type="match status" value="1"/>
</dbReference>
<evidence type="ECO:0000256" key="8">
    <source>
        <dbReference type="ARBA" id="ARBA00023012"/>
    </source>
</evidence>
<dbReference type="InterPro" id="IPR005467">
    <property type="entry name" value="His_kinase_dom"/>
</dbReference>
<dbReference type="InterPro" id="IPR004358">
    <property type="entry name" value="Sig_transdc_His_kin-like_C"/>
</dbReference>
<dbReference type="Pfam" id="PF02518">
    <property type="entry name" value="HATPase_c"/>
    <property type="match status" value="1"/>
</dbReference>
<dbReference type="InterPro" id="IPR003594">
    <property type="entry name" value="HATPase_dom"/>
</dbReference>
<dbReference type="Proteomes" id="UP001150830">
    <property type="component" value="Unassembled WGS sequence"/>
</dbReference>
<dbReference type="PRINTS" id="PR00344">
    <property type="entry name" value="BCTRLSENSOR"/>
</dbReference>
<dbReference type="Gene3D" id="3.30.565.10">
    <property type="entry name" value="Histidine kinase-like ATPase, C-terminal domain"/>
    <property type="match status" value="1"/>
</dbReference>
<keyword evidence="6" id="KW-0418">Kinase</keyword>
<evidence type="ECO:0000313" key="11">
    <source>
        <dbReference type="EMBL" id="MCY0966266.1"/>
    </source>
</evidence>
<evidence type="ECO:0000256" key="7">
    <source>
        <dbReference type="ARBA" id="ARBA00022840"/>
    </source>
</evidence>
<proteinExistence type="predicted"/>
<keyword evidence="12" id="KW-1185">Reference proteome</keyword>
<protein>
    <recommendedName>
        <fullName evidence="2">histidine kinase</fullName>
        <ecNumber evidence="2">2.7.13.3</ecNumber>
    </recommendedName>
</protein>
<organism evidence="11 12">
    <name type="scientific">Parathalassolituus penaei</name>
    <dbReference type="NCBI Taxonomy" id="2997323"/>
    <lineage>
        <taxon>Bacteria</taxon>
        <taxon>Pseudomonadati</taxon>
        <taxon>Pseudomonadota</taxon>
        <taxon>Gammaproteobacteria</taxon>
        <taxon>Oceanospirillales</taxon>
        <taxon>Oceanospirillaceae</taxon>
        <taxon>Parathalassolituus</taxon>
    </lineage>
</organism>
<keyword evidence="5" id="KW-0547">Nucleotide-binding</keyword>
<keyword evidence="4" id="KW-0808">Transferase</keyword>
<dbReference type="GO" id="GO:0000160">
    <property type="term" value="P:phosphorelay signal transduction system"/>
    <property type="evidence" value="ECO:0007669"/>
    <property type="project" value="UniProtKB-KW"/>
</dbReference>
<dbReference type="SUPFAM" id="SSF55874">
    <property type="entry name" value="ATPase domain of HSP90 chaperone/DNA topoisomerase II/histidine kinase"/>
    <property type="match status" value="1"/>
</dbReference>
<dbReference type="InterPro" id="IPR036890">
    <property type="entry name" value="HATPase_C_sf"/>
</dbReference>
<dbReference type="GO" id="GO:0005524">
    <property type="term" value="F:ATP binding"/>
    <property type="evidence" value="ECO:0007669"/>
    <property type="project" value="UniProtKB-KW"/>
</dbReference>
<dbReference type="PANTHER" id="PTHR43065">
    <property type="entry name" value="SENSOR HISTIDINE KINASE"/>
    <property type="match status" value="1"/>
</dbReference>
<name>A0A9X3EFE5_9GAMM</name>
<dbReference type="GO" id="GO:0004673">
    <property type="term" value="F:protein histidine kinase activity"/>
    <property type="evidence" value="ECO:0007669"/>
    <property type="project" value="UniProtKB-EC"/>
</dbReference>
<keyword evidence="9" id="KW-0472">Membrane</keyword>
<reference evidence="11" key="1">
    <citation type="submission" date="2022-11" db="EMBL/GenBank/DDBJ databases">
        <title>Parathalassolutuus dongxingensis gen. nov., sp. nov., a novel member of family Oceanospirillaceae isolated from a coastal shrimp pond in Guangxi, China.</title>
        <authorList>
            <person name="Chen H."/>
        </authorList>
    </citation>
    <scope>NUCLEOTIDE SEQUENCE</scope>
    <source>
        <strain evidence="11">G-43</strain>
    </source>
</reference>
<evidence type="ECO:0000256" key="4">
    <source>
        <dbReference type="ARBA" id="ARBA00022679"/>
    </source>
</evidence>
<keyword evidence="8" id="KW-0902">Two-component regulatory system</keyword>
<keyword evidence="9" id="KW-0812">Transmembrane</keyword>
<evidence type="ECO:0000256" key="5">
    <source>
        <dbReference type="ARBA" id="ARBA00022741"/>
    </source>
</evidence>
<comment type="caution">
    <text evidence="11">The sequence shown here is derived from an EMBL/GenBank/DDBJ whole genome shotgun (WGS) entry which is preliminary data.</text>
</comment>
<evidence type="ECO:0000313" key="12">
    <source>
        <dbReference type="Proteomes" id="UP001150830"/>
    </source>
</evidence>
<keyword evidence="7 11" id="KW-0067">ATP-binding</keyword>
<dbReference type="PROSITE" id="PS50109">
    <property type="entry name" value="HIS_KIN"/>
    <property type="match status" value="1"/>
</dbReference>
<dbReference type="AlphaFoldDB" id="A0A9X3EFE5"/>
<keyword evidence="9" id="KW-1133">Transmembrane helix</keyword>
<keyword evidence="3" id="KW-0597">Phosphoprotein</keyword>
<feature type="domain" description="Histidine kinase" evidence="10">
    <location>
        <begin position="103"/>
        <end position="349"/>
    </location>
</feature>
<dbReference type="EC" id="2.7.13.3" evidence="2"/>
<evidence type="ECO:0000256" key="9">
    <source>
        <dbReference type="SAM" id="Phobius"/>
    </source>
</evidence>
<dbReference type="PANTHER" id="PTHR43065:SF10">
    <property type="entry name" value="PEROXIDE STRESS-ACTIVATED HISTIDINE KINASE MAK3"/>
    <property type="match status" value="1"/>
</dbReference>
<feature type="transmembrane region" description="Helical" evidence="9">
    <location>
        <begin position="12"/>
        <end position="41"/>
    </location>
</feature>